<dbReference type="PANTHER" id="PTHR44688:SF16">
    <property type="entry name" value="DNA-BINDING TRANSCRIPTIONAL ACTIVATOR DEVR_DOSR"/>
    <property type="match status" value="1"/>
</dbReference>
<dbReference type="PROSITE" id="PS50112">
    <property type="entry name" value="PAS"/>
    <property type="match status" value="1"/>
</dbReference>
<dbReference type="RefSeq" id="WP_152973041.1">
    <property type="nucleotide sequence ID" value="NZ_JAQMZR010000069.1"/>
</dbReference>
<dbReference type="PROSITE" id="PS50043">
    <property type="entry name" value="HTH_LUXR_2"/>
    <property type="match status" value="1"/>
</dbReference>
<dbReference type="Proteomes" id="UP000037931">
    <property type="component" value="Unassembled WGS sequence"/>
</dbReference>
<dbReference type="CDD" id="cd06170">
    <property type="entry name" value="LuxR_C_like"/>
    <property type="match status" value="1"/>
</dbReference>
<accession>A0A0N0E3N8</accession>
<dbReference type="Pfam" id="PF13426">
    <property type="entry name" value="PAS_9"/>
    <property type="match status" value="1"/>
</dbReference>
<dbReference type="InterPro" id="IPR000792">
    <property type="entry name" value="Tscrpt_reg_LuxR_C"/>
</dbReference>
<proteinExistence type="predicted"/>
<evidence type="ECO:0000256" key="3">
    <source>
        <dbReference type="ARBA" id="ARBA00023163"/>
    </source>
</evidence>
<evidence type="ECO:0000313" key="6">
    <source>
        <dbReference type="EMBL" id="KPA90296.1"/>
    </source>
</evidence>
<dbReference type="InterPro" id="IPR035965">
    <property type="entry name" value="PAS-like_dom_sf"/>
</dbReference>
<evidence type="ECO:0000259" key="4">
    <source>
        <dbReference type="PROSITE" id="PS50043"/>
    </source>
</evidence>
<dbReference type="SUPFAM" id="SSF46894">
    <property type="entry name" value="C-terminal effector domain of the bipartite response regulators"/>
    <property type="match status" value="1"/>
</dbReference>
<organism evidence="6 7">
    <name type="scientific">Pseudomonas asplenii</name>
    <dbReference type="NCBI Taxonomy" id="53407"/>
    <lineage>
        <taxon>Bacteria</taxon>
        <taxon>Pseudomonadati</taxon>
        <taxon>Pseudomonadota</taxon>
        <taxon>Gammaproteobacteria</taxon>
        <taxon>Pseudomonadales</taxon>
        <taxon>Pseudomonadaceae</taxon>
        <taxon>Pseudomonas</taxon>
    </lineage>
</organism>
<feature type="domain" description="PAS" evidence="5">
    <location>
        <begin position="30"/>
        <end position="77"/>
    </location>
</feature>
<gene>
    <name evidence="6" type="ORF">PF66_03430</name>
</gene>
<evidence type="ECO:0000256" key="1">
    <source>
        <dbReference type="ARBA" id="ARBA00023015"/>
    </source>
</evidence>
<feature type="domain" description="HTH luxR-type" evidence="4">
    <location>
        <begin position="124"/>
        <end position="189"/>
    </location>
</feature>
<dbReference type="InterPro" id="IPR016032">
    <property type="entry name" value="Sig_transdc_resp-reg_C-effctor"/>
</dbReference>
<dbReference type="EMBL" id="JSYZ01000011">
    <property type="protein sequence ID" value="KPA90296.1"/>
    <property type="molecule type" value="Genomic_DNA"/>
</dbReference>
<name>A0A0N0E3N8_9PSED</name>
<reference evidence="6 7" key="1">
    <citation type="journal article" date="2015" name="PLoS ONE">
        <title>Rice-Infecting Pseudomonas Genomes Are Highly Accessorized and Harbor Multiple Putative Virulence Mechanisms to Cause Sheath Brown Rot.</title>
        <authorList>
            <person name="Quibod I.L."/>
            <person name="Grande G."/>
            <person name="Oreiro E.G."/>
            <person name="Borja F.N."/>
            <person name="Dossa G.S."/>
            <person name="Mauleon R."/>
            <person name="Cruz C.V."/>
            <person name="Oliva R."/>
        </authorList>
    </citation>
    <scope>NUCLEOTIDE SEQUENCE [LARGE SCALE GENOMIC DNA]</scope>
    <source>
        <strain evidence="6 7">IRRI 6609</strain>
    </source>
</reference>
<dbReference type="Gene3D" id="3.30.450.20">
    <property type="entry name" value="PAS domain"/>
    <property type="match status" value="1"/>
</dbReference>
<keyword evidence="2" id="KW-0238">DNA-binding</keyword>
<dbReference type="Pfam" id="PF00196">
    <property type="entry name" value="GerE"/>
    <property type="match status" value="1"/>
</dbReference>
<dbReference type="PANTHER" id="PTHR44688">
    <property type="entry name" value="DNA-BINDING TRANSCRIPTIONAL ACTIVATOR DEVR_DOSR"/>
    <property type="match status" value="1"/>
</dbReference>
<dbReference type="PATRIC" id="fig|50340.43.peg.727"/>
<dbReference type="SMART" id="SM00091">
    <property type="entry name" value="PAS"/>
    <property type="match status" value="1"/>
</dbReference>
<comment type="caution">
    <text evidence="6">The sequence shown here is derived from an EMBL/GenBank/DDBJ whole genome shotgun (WGS) entry which is preliminary data.</text>
</comment>
<evidence type="ECO:0000256" key="2">
    <source>
        <dbReference type="ARBA" id="ARBA00023125"/>
    </source>
</evidence>
<keyword evidence="7" id="KW-1185">Reference proteome</keyword>
<dbReference type="InterPro" id="IPR000014">
    <property type="entry name" value="PAS"/>
</dbReference>
<protein>
    <submittedName>
        <fullName evidence="6">PAS domain S-box</fullName>
    </submittedName>
</protein>
<dbReference type="Gene3D" id="1.10.10.10">
    <property type="entry name" value="Winged helix-like DNA-binding domain superfamily/Winged helix DNA-binding domain"/>
    <property type="match status" value="1"/>
</dbReference>
<dbReference type="GO" id="GO:0006355">
    <property type="term" value="P:regulation of DNA-templated transcription"/>
    <property type="evidence" value="ECO:0007669"/>
    <property type="project" value="InterPro"/>
</dbReference>
<dbReference type="OrthoDB" id="9802186at2"/>
<evidence type="ECO:0000313" key="7">
    <source>
        <dbReference type="Proteomes" id="UP000037931"/>
    </source>
</evidence>
<dbReference type="AlphaFoldDB" id="A0A0N0E3N8"/>
<dbReference type="PRINTS" id="PR00038">
    <property type="entry name" value="HTHLUXR"/>
</dbReference>
<dbReference type="NCBIfam" id="TIGR00229">
    <property type="entry name" value="sensory_box"/>
    <property type="match status" value="1"/>
</dbReference>
<sequence>MSAIVQQQDLQRLAFMASPAPQLITGDRVILDCNAAFLELFGYSREELLGQLTLLIHPSPDDYRAFGTRSRNGLRRSKSGSYSDERLLQRKDGEVFWARSQGYTLTPSDPFKLIVWHLERLGRMQRIAVDLTPREREVSMHIVKGLTCKEVAKQLQISHRTVEVHRARLMKKLQARNSVELVSKIILVD</sequence>
<dbReference type="CDD" id="cd00130">
    <property type="entry name" value="PAS"/>
    <property type="match status" value="1"/>
</dbReference>
<dbReference type="SUPFAM" id="SSF55785">
    <property type="entry name" value="PYP-like sensor domain (PAS domain)"/>
    <property type="match status" value="1"/>
</dbReference>
<dbReference type="InterPro" id="IPR036388">
    <property type="entry name" value="WH-like_DNA-bd_sf"/>
</dbReference>
<keyword evidence="3" id="KW-0804">Transcription</keyword>
<keyword evidence="1" id="KW-0805">Transcription regulation</keyword>
<dbReference type="STRING" id="50340.PF66_03430"/>
<dbReference type="GO" id="GO:0003677">
    <property type="term" value="F:DNA binding"/>
    <property type="evidence" value="ECO:0007669"/>
    <property type="project" value="UniProtKB-KW"/>
</dbReference>
<evidence type="ECO:0000259" key="5">
    <source>
        <dbReference type="PROSITE" id="PS50112"/>
    </source>
</evidence>
<dbReference type="SMART" id="SM00421">
    <property type="entry name" value="HTH_LUXR"/>
    <property type="match status" value="1"/>
</dbReference>